<dbReference type="Gene3D" id="1.10.530.10">
    <property type="match status" value="1"/>
</dbReference>
<reference evidence="4 5" key="1">
    <citation type="journal article" date="2012" name="J. Bacteriol.">
        <title>Genome Sequence of Idiomarina xiamenensis Type Strain 10-D-4.</title>
        <authorList>
            <person name="Lai Q."/>
            <person name="Wang L."/>
            <person name="Wang W."/>
            <person name="Shao Z."/>
        </authorList>
    </citation>
    <scope>NUCLEOTIDE SEQUENCE [LARGE SCALE GENOMIC DNA]</scope>
    <source>
        <strain evidence="4 5">10-D-4</strain>
    </source>
</reference>
<dbReference type="InterPro" id="IPR008258">
    <property type="entry name" value="Transglycosylase_SLT_dom_1"/>
</dbReference>
<dbReference type="Pfam" id="PF11873">
    <property type="entry name" value="Mltc_N"/>
    <property type="match status" value="1"/>
</dbReference>
<dbReference type="PANTHER" id="PTHR37423:SF2">
    <property type="entry name" value="MEMBRANE-BOUND LYTIC MUREIN TRANSGLYCOSYLASE C"/>
    <property type="match status" value="1"/>
</dbReference>
<dbReference type="GO" id="GO:0016020">
    <property type="term" value="C:membrane"/>
    <property type="evidence" value="ECO:0007669"/>
    <property type="project" value="InterPro"/>
</dbReference>
<proteinExistence type="inferred from homology"/>
<dbReference type="Proteomes" id="UP000014115">
    <property type="component" value="Unassembled WGS sequence"/>
</dbReference>
<evidence type="ECO:0000259" key="3">
    <source>
        <dbReference type="Pfam" id="PF11873"/>
    </source>
</evidence>
<evidence type="ECO:0000313" key="4">
    <source>
        <dbReference type="EMBL" id="EKE79942.1"/>
    </source>
</evidence>
<dbReference type="STRING" id="740709.A10D4_12198"/>
<dbReference type="InterPro" id="IPR024570">
    <property type="entry name" value="Murein_transglycosylaseC_N"/>
</dbReference>
<gene>
    <name evidence="4" type="ORF">A10D4_12198</name>
</gene>
<evidence type="ECO:0000259" key="2">
    <source>
        <dbReference type="Pfam" id="PF01464"/>
    </source>
</evidence>
<dbReference type="GO" id="GO:0008933">
    <property type="term" value="F:peptidoglycan lytic transglycosylase activity"/>
    <property type="evidence" value="ECO:0007669"/>
    <property type="project" value="InterPro"/>
</dbReference>
<dbReference type="GO" id="GO:0000270">
    <property type="term" value="P:peptidoglycan metabolic process"/>
    <property type="evidence" value="ECO:0007669"/>
    <property type="project" value="InterPro"/>
</dbReference>
<feature type="domain" description="Murein transglycosylase-C N-terminal" evidence="3">
    <location>
        <begin position="54"/>
        <end position="212"/>
    </location>
</feature>
<dbReference type="PANTHER" id="PTHR37423">
    <property type="entry name" value="SOLUBLE LYTIC MUREIN TRANSGLYCOSYLASE-RELATED"/>
    <property type="match status" value="1"/>
</dbReference>
<keyword evidence="5" id="KW-1185">Reference proteome</keyword>
<dbReference type="CDD" id="cd16893">
    <property type="entry name" value="LT_MltC_MltE"/>
    <property type="match status" value="1"/>
</dbReference>
<evidence type="ECO:0000256" key="1">
    <source>
        <dbReference type="ARBA" id="ARBA00007734"/>
    </source>
</evidence>
<dbReference type="eggNOG" id="COG0741">
    <property type="taxonomic scope" value="Bacteria"/>
</dbReference>
<name>K2JZB0_9GAMM</name>
<dbReference type="InterPro" id="IPR023346">
    <property type="entry name" value="Lysozyme-like_dom_sf"/>
</dbReference>
<feature type="domain" description="Transglycosylase SLT" evidence="2">
    <location>
        <begin position="219"/>
        <end position="338"/>
    </location>
</feature>
<dbReference type="EMBL" id="AMRG01000019">
    <property type="protein sequence ID" value="EKE79942.1"/>
    <property type="molecule type" value="Genomic_DNA"/>
</dbReference>
<dbReference type="PROSITE" id="PS00922">
    <property type="entry name" value="TRANSGLYCOSYLASE"/>
    <property type="match status" value="1"/>
</dbReference>
<accession>K2JZB0</accession>
<comment type="caution">
    <text evidence="4">The sequence shown here is derived from an EMBL/GenBank/DDBJ whole genome shotgun (WGS) entry which is preliminary data.</text>
</comment>
<comment type="similarity">
    <text evidence="1">Belongs to the transglycosylase Slt family.</text>
</comment>
<dbReference type="InterPro" id="IPR000189">
    <property type="entry name" value="Transglyc_AS"/>
</dbReference>
<dbReference type="Pfam" id="PF01464">
    <property type="entry name" value="SLT"/>
    <property type="match status" value="1"/>
</dbReference>
<evidence type="ECO:0000313" key="5">
    <source>
        <dbReference type="Proteomes" id="UP000014115"/>
    </source>
</evidence>
<dbReference type="SUPFAM" id="SSF53955">
    <property type="entry name" value="Lysozyme-like"/>
    <property type="match status" value="1"/>
</dbReference>
<sequence>MIGCGLTLLCLSSCQLTPQQAMRVLSSQDPSAAVESLAKQRLSSYQQNPQLLLNDMRQLQQAMQQLQQVVDGIWGKQQTPVATPKRYVKYTQDYHARAEVDFEQGRLRIETIALKQPRQALKQAIVTTLLTSQNLTAVDIFTDADPNASGPPFLLGQVRDHDGVVVQYRWRAERFAEYLISQQLQQYRQHGKAVYRVDIALVADHQHLREKQYSGAVLTAARRYQIEPALIYAIIETESSFNPYAVSHANAYGLMQVVPSTAGRDVFQRIKKRNDQPTPQQLFEPATNIDIGTAYLHVLDRQYLVSIEHPKSREYAMVSAYNGGAGNVFKTFAGNRAAAVAAINRMMPADVYQRLSANHPLSESRRYLYKVMNNKQRY</sequence>
<protein>
    <submittedName>
        <fullName evidence="4">Membrane-bound lytic murein transglycosylase C</fullName>
    </submittedName>
</protein>
<dbReference type="AlphaFoldDB" id="K2JZB0"/>
<dbReference type="PATRIC" id="fig|740709.3.peg.2464"/>
<organism evidence="4 5">
    <name type="scientific">Idiomarina xiamenensis 10-D-4</name>
    <dbReference type="NCBI Taxonomy" id="740709"/>
    <lineage>
        <taxon>Bacteria</taxon>
        <taxon>Pseudomonadati</taxon>
        <taxon>Pseudomonadota</taxon>
        <taxon>Gammaproteobacteria</taxon>
        <taxon>Alteromonadales</taxon>
        <taxon>Idiomarinaceae</taxon>
        <taxon>Idiomarina</taxon>
    </lineage>
</organism>